<dbReference type="EMBL" id="JACAZF010000001">
    <property type="protein sequence ID" value="KAF7316084.1"/>
    <property type="molecule type" value="Genomic_DNA"/>
</dbReference>
<protein>
    <recommendedName>
        <fullName evidence="3">F-box domain-containing protein</fullName>
    </recommendedName>
</protein>
<evidence type="ECO:0000313" key="2">
    <source>
        <dbReference type="Proteomes" id="UP000636479"/>
    </source>
</evidence>
<dbReference type="AlphaFoldDB" id="A0A8H6TF26"/>
<evidence type="ECO:0000313" key="1">
    <source>
        <dbReference type="EMBL" id="KAF7316084.1"/>
    </source>
</evidence>
<name>A0A8H6TF26_9AGAR</name>
<keyword evidence="2" id="KW-1185">Reference proteome</keyword>
<dbReference type="OrthoDB" id="3040439at2759"/>
<proteinExistence type="predicted"/>
<comment type="caution">
    <text evidence="1">The sequence shown here is derived from an EMBL/GenBank/DDBJ whole genome shotgun (WGS) entry which is preliminary data.</text>
</comment>
<dbReference type="Proteomes" id="UP000636479">
    <property type="component" value="Unassembled WGS sequence"/>
</dbReference>
<reference evidence="1" key="1">
    <citation type="submission" date="2020-05" db="EMBL/GenBank/DDBJ databases">
        <title>Mycena genomes resolve the evolution of fungal bioluminescence.</title>
        <authorList>
            <person name="Tsai I.J."/>
        </authorList>
    </citation>
    <scope>NUCLEOTIDE SEQUENCE</scope>
    <source>
        <strain evidence="1">171206Taipei</strain>
    </source>
</reference>
<organism evidence="1 2">
    <name type="scientific">Mycena indigotica</name>
    <dbReference type="NCBI Taxonomy" id="2126181"/>
    <lineage>
        <taxon>Eukaryota</taxon>
        <taxon>Fungi</taxon>
        <taxon>Dikarya</taxon>
        <taxon>Basidiomycota</taxon>
        <taxon>Agaricomycotina</taxon>
        <taxon>Agaricomycetes</taxon>
        <taxon>Agaricomycetidae</taxon>
        <taxon>Agaricales</taxon>
        <taxon>Marasmiineae</taxon>
        <taxon>Mycenaceae</taxon>
        <taxon>Mycena</taxon>
    </lineage>
</organism>
<gene>
    <name evidence="1" type="ORF">MIND_00126500</name>
</gene>
<sequence length="377" mass="42624">MEELPQELLDAILDQIHDRNTLRACCLSASCLRLRSQQRLFRSMRIPRARRPHRQHKRQQRRIIASIFAESPHLAQYVRDLTVELAVEEAESAELNVILSAVRNLRGLAVNGQYTDWSNIAAGTTGRIVECLKLPSLQQVRWQLLICVPVAVVQLLLAVPIVSLDIVHMLCDTDIQPHMTPLHLRDLSFMRDGGTISRFLLQYQHYLVHLKRMEVRTEEYDEQATLLQACSPTLETLAIVISGSTSPSIHIAPLPCVRSVEITAFSFGKAQLPRTLLDIVESLAAFPTLSAISFVFKLRLLPGSVNDQVATWDFPPLPAFSIENFAKDDIFDALRLVRCRLVIYLPQETRTRNVSLDALLSGFRAAVKQTRPRYCSS</sequence>
<accession>A0A8H6TF26</accession>
<dbReference type="RefSeq" id="XP_037226107.1">
    <property type="nucleotide sequence ID" value="XM_037358197.1"/>
</dbReference>
<dbReference type="GeneID" id="59340713"/>
<evidence type="ECO:0008006" key="3">
    <source>
        <dbReference type="Google" id="ProtNLM"/>
    </source>
</evidence>